<keyword evidence="1" id="KW-0378">Hydrolase</keyword>
<organism evidence="1 2">
    <name type="scientific">Streptomyces viridochromogenes Tue57</name>
    <dbReference type="NCBI Taxonomy" id="1160705"/>
    <lineage>
        <taxon>Bacteria</taxon>
        <taxon>Bacillati</taxon>
        <taxon>Actinomycetota</taxon>
        <taxon>Actinomycetes</taxon>
        <taxon>Kitasatosporales</taxon>
        <taxon>Streptomycetaceae</taxon>
        <taxon>Streptomyces</taxon>
    </lineage>
</organism>
<reference evidence="1 2" key="1">
    <citation type="journal article" date="2013" name="Genome Announc.">
        <title>Draft Genome Sequence of Streptomyces viridochromogenes Strain Tu57, Producer of Avilamycin.</title>
        <authorList>
            <person name="Gruning B.A."/>
            <person name="Erxleben A."/>
            <person name="Hahnlein A."/>
            <person name="Gunther S."/>
        </authorList>
    </citation>
    <scope>NUCLEOTIDE SEQUENCE [LARGE SCALE GENOMIC DNA]</scope>
    <source>
        <strain evidence="1 2">Tue57</strain>
    </source>
</reference>
<evidence type="ECO:0000313" key="2">
    <source>
        <dbReference type="Proteomes" id="UP000011205"/>
    </source>
</evidence>
<dbReference type="Proteomes" id="UP000011205">
    <property type="component" value="Unassembled WGS sequence"/>
</dbReference>
<comment type="caution">
    <text evidence="1">The sequence shown here is derived from an EMBL/GenBank/DDBJ whole genome shotgun (WGS) entry which is preliminary data.</text>
</comment>
<protein>
    <submittedName>
        <fullName evidence="1">Putative Hydrolase</fullName>
    </submittedName>
</protein>
<sequence>MQKRPQRCRSGCLRVRTNRRSCHMTCRTVAHVGYSAGQRTRAA</sequence>
<dbReference type="GO" id="GO:0016787">
    <property type="term" value="F:hydrolase activity"/>
    <property type="evidence" value="ECO:0007669"/>
    <property type="project" value="UniProtKB-KW"/>
</dbReference>
<dbReference type="AlphaFoldDB" id="L8PDH5"/>
<dbReference type="EMBL" id="AMLP01000142">
    <property type="protein sequence ID" value="ELS54259.1"/>
    <property type="molecule type" value="Genomic_DNA"/>
</dbReference>
<proteinExistence type="predicted"/>
<name>L8PDH5_STRVR</name>
<accession>L8PDH5</accession>
<gene>
    <name evidence="1" type="ORF">STVIR_4725</name>
</gene>
<evidence type="ECO:0000313" key="1">
    <source>
        <dbReference type="EMBL" id="ELS54259.1"/>
    </source>
</evidence>
<dbReference type="PATRIC" id="fig|1160705.3.peg.4668"/>